<evidence type="ECO:0000313" key="4">
    <source>
        <dbReference type="Proteomes" id="UP000244928"/>
    </source>
</evidence>
<protein>
    <recommendedName>
        <fullName evidence="2">ER-bound oxygenase mpaB/mpaB'/Rubber oxygenase catalytic domain-containing protein</fullName>
    </recommendedName>
</protein>
<dbReference type="InterPro" id="IPR018713">
    <property type="entry name" value="MPAB/Lcp_cat_dom"/>
</dbReference>
<organism evidence="3 4">
    <name type="scientific">Dietzia lutea</name>
    <dbReference type="NCBI Taxonomy" id="546160"/>
    <lineage>
        <taxon>Bacteria</taxon>
        <taxon>Bacillati</taxon>
        <taxon>Actinomycetota</taxon>
        <taxon>Actinomycetes</taxon>
        <taxon>Mycobacteriales</taxon>
        <taxon>Dietziaceae</taxon>
        <taxon>Dietzia</taxon>
    </lineage>
</organism>
<sequence length="423" mass="46171">MPGGARRTGRGRGVTLRSAPARPAPVRPAGAPARFAADEAWGRRAARMLRPFADVRSGPTPAERARISRALMSGDPAADALLEAISRGDTSMSRLREALDEAIAGRPLPADEPEEVHAFVRSVTDLPDWLDPDLADRGARVCLRAGLTGQDVLGDLALLGGYRPSATTEVLTSTGRLTGEGTSRRIAETMAWWHAVAAPGGWRPGSRGWEMTVHVRLMHARVNRAMLDKGWDTAAKGMPINQGDMAATNGLFSATFLLGTLVLGIPHSPRDARAVMHLWRWVGLVMGVDEDFLHERPRRALRDMYHFLRISPPPDDNSVVLAESLLESYGMTGFPRLATLRRQLDVARHRAIATYLNGLAGMRELGQQPAVPWYPAVIIPANALAHGAAAVSPRVRWALERRGDRRIRRQIARYSRGTVQPIA</sequence>
<dbReference type="GO" id="GO:0016491">
    <property type="term" value="F:oxidoreductase activity"/>
    <property type="evidence" value="ECO:0007669"/>
    <property type="project" value="InterPro"/>
</dbReference>
<dbReference type="InterPro" id="IPR037473">
    <property type="entry name" value="Lcp-like"/>
</dbReference>
<evidence type="ECO:0000256" key="1">
    <source>
        <dbReference type="SAM" id="MobiDB-lite"/>
    </source>
</evidence>
<dbReference type="AlphaFoldDB" id="A0A2S1RB77"/>
<dbReference type="EMBL" id="CP015449">
    <property type="protein sequence ID" value="AWH93549.1"/>
    <property type="molecule type" value="Genomic_DNA"/>
</dbReference>
<dbReference type="Proteomes" id="UP000244928">
    <property type="component" value="Chromosome"/>
</dbReference>
<feature type="domain" description="ER-bound oxygenase mpaB/mpaB'/Rubber oxygenase catalytic" evidence="2">
    <location>
        <begin position="176"/>
        <end position="375"/>
    </location>
</feature>
<keyword evidence="4" id="KW-1185">Reference proteome</keyword>
<reference evidence="3 4" key="1">
    <citation type="submission" date="2016-04" db="EMBL/GenBank/DDBJ databases">
        <title>Complete genome sequence of Dietzia lutea YIM 80766T, a strain isolated from desert soil in Egypt.</title>
        <authorList>
            <person name="Zhao J."/>
            <person name="Hu B."/>
            <person name="Geng S."/>
            <person name="Nie Y."/>
            <person name="Tang Y."/>
        </authorList>
    </citation>
    <scope>NUCLEOTIDE SEQUENCE [LARGE SCALE GENOMIC DNA]</scope>
    <source>
        <strain evidence="3 4">YIM 80766</strain>
    </source>
</reference>
<dbReference type="KEGG" id="dlu:A6035_16745"/>
<proteinExistence type="predicted"/>
<evidence type="ECO:0000313" key="3">
    <source>
        <dbReference type="EMBL" id="AWH93549.1"/>
    </source>
</evidence>
<gene>
    <name evidence="3" type="ORF">A6035_16745</name>
</gene>
<name>A0A2S1RB77_9ACTN</name>
<dbReference type="PANTHER" id="PTHR37539">
    <property type="entry name" value="SECRETED PROTEIN-RELATED"/>
    <property type="match status" value="1"/>
</dbReference>
<evidence type="ECO:0000259" key="2">
    <source>
        <dbReference type="Pfam" id="PF09995"/>
    </source>
</evidence>
<dbReference type="PANTHER" id="PTHR37539:SF1">
    <property type="entry name" value="ER-BOUND OXYGENASE MPAB_MPAB'_RUBBER OXYGENASE CATALYTIC DOMAIN-CONTAINING PROTEIN"/>
    <property type="match status" value="1"/>
</dbReference>
<accession>A0A2S1RB77</accession>
<dbReference type="Pfam" id="PF09995">
    <property type="entry name" value="MPAB_Lcp_cat"/>
    <property type="match status" value="1"/>
</dbReference>
<feature type="region of interest" description="Disordered" evidence="1">
    <location>
        <begin position="1"/>
        <end position="31"/>
    </location>
</feature>